<dbReference type="InterPro" id="IPR011990">
    <property type="entry name" value="TPR-like_helical_dom_sf"/>
</dbReference>
<reference evidence="4 5" key="1">
    <citation type="journal article" date="2018" name="Nat. Ecol. Evol.">
        <title>Pezizomycetes genomes reveal the molecular basis of ectomycorrhizal truffle lifestyle.</title>
        <authorList>
            <person name="Murat C."/>
            <person name="Payen T."/>
            <person name="Noel B."/>
            <person name="Kuo A."/>
            <person name="Morin E."/>
            <person name="Chen J."/>
            <person name="Kohler A."/>
            <person name="Krizsan K."/>
            <person name="Balestrini R."/>
            <person name="Da Silva C."/>
            <person name="Montanini B."/>
            <person name="Hainaut M."/>
            <person name="Levati E."/>
            <person name="Barry K.W."/>
            <person name="Belfiori B."/>
            <person name="Cichocki N."/>
            <person name="Clum A."/>
            <person name="Dockter R.B."/>
            <person name="Fauchery L."/>
            <person name="Guy J."/>
            <person name="Iotti M."/>
            <person name="Le Tacon F."/>
            <person name="Lindquist E.A."/>
            <person name="Lipzen A."/>
            <person name="Malagnac F."/>
            <person name="Mello A."/>
            <person name="Molinier V."/>
            <person name="Miyauchi S."/>
            <person name="Poulain J."/>
            <person name="Riccioni C."/>
            <person name="Rubini A."/>
            <person name="Sitrit Y."/>
            <person name="Splivallo R."/>
            <person name="Traeger S."/>
            <person name="Wang M."/>
            <person name="Zifcakova L."/>
            <person name="Wipf D."/>
            <person name="Zambonelli A."/>
            <person name="Paolocci F."/>
            <person name="Nowrousian M."/>
            <person name="Ottonello S."/>
            <person name="Baldrian P."/>
            <person name="Spatafora J.W."/>
            <person name="Henrissat B."/>
            <person name="Nagy L.G."/>
            <person name="Aury J.M."/>
            <person name="Wincker P."/>
            <person name="Grigoriev I.V."/>
            <person name="Bonfante P."/>
            <person name="Martin F.M."/>
        </authorList>
    </citation>
    <scope>NUCLEOTIDE SEQUENCE [LARGE SCALE GENOMIC DNA]</scope>
    <source>
        <strain evidence="4 5">RN42</strain>
    </source>
</reference>
<gene>
    <name evidence="4" type="ORF">BJ508DRAFT_330870</name>
</gene>
<dbReference type="Proteomes" id="UP000275078">
    <property type="component" value="Unassembled WGS sequence"/>
</dbReference>
<feature type="active site" description="Proton acceptor" evidence="2">
    <location>
        <position position="254"/>
    </location>
</feature>
<accession>A0A3N4HSC7</accession>
<dbReference type="PROSITE" id="PS51635">
    <property type="entry name" value="PNPLA"/>
    <property type="match status" value="1"/>
</dbReference>
<dbReference type="Gene3D" id="1.25.40.10">
    <property type="entry name" value="Tetratricopeptide repeat domain"/>
    <property type="match status" value="2"/>
</dbReference>
<keyword evidence="2" id="KW-0442">Lipid degradation</keyword>
<keyword evidence="5" id="KW-1185">Reference proteome</keyword>
<name>A0A3N4HSC7_ASCIM</name>
<dbReference type="Gene3D" id="3.40.50.300">
    <property type="entry name" value="P-loop containing nucleotide triphosphate hydrolases"/>
    <property type="match status" value="1"/>
</dbReference>
<dbReference type="CDD" id="cd07216">
    <property type="entry name" value="Pat17_PNPLA8_PNPLA9_like3"/>
    <property type="match status" value="1"/>
</dbReference>
<dbReference type="GO" id="GO:0046486">
    <property type="term" value="P:glycerolipid metabolic process"/>
    <property type="evidence" value="ECO:0007669"/>
    <property type="project" value="UniProtKB-ARBA"/>
</dbReference>
<dbReference type="SUPFAM" id="SSF52540">
    <property type="entry name" value="P-loop containing nucleoside triphosphate hydrolases"/>
    <property type="match status" value="1"/>
</dbReference>
<dbReference type="GO" id="GO:0016787">
    <property type="term" value="F:hydrolase activity"/>
    <property type="evidence" value="ECO:0007669"/>
    <property type="project" value="UniProtKB-UniRule"/>
</dbReference>
<dbReference type="GO" id="GO:0016042">
    <property type="term" value="P:lipid catabolic process"/>
    <property type="evidence" value="ECO:0007669"/>
    <property type="project" value="UniProtKB-UniRule"/>
</dbReference>
<dbReference type="InterPro" id="IPR027417">
    <property type="entry name" value="P-loop_NTPase"/>
</dbReference>
<evidence type="ECO:0000256" key="1">
    <source>
        <dbReference type="ARBA" id="ARBA00023098"/>
    </source>
</evidence>
<keyword evidence="2" id="KW-0378">Hydrolase</keyword>
<feature type="short sequence motif" description="DGA/G" evidence="2">
    <location>
        <begin position="254"/>
        <end position="256"/>
    </location>
</feature>
<evidence type="ECO:0000313" key="5">
    <source>
        <dbReference type="Proteomes" id="UP000275078"/>
    </source>
</evidence>
<dbReference type="PANTHER" id="PTHR46082:SF6">
    <property type="entry name" value="AAA+ ATPASE DOMAIN-CONTAINING PROTEIN-RELATED"/>
    <property type="match status" value="1"/>
</dbReference>
<dbReference type="EMBL" id="ML119739">
    <property type="protein sequence ID" value="RPA76722.1"/>
    <property type="molecule type" value="Genomic_DNA"/>
</dbReference>
<dbReference type="Pfam" id="PF13424">
    <property type="entry name" value="TPR_12"/>
    <property type="match status" value="3"/>
</dbReference>
<dbReference type="GO" id="GO:0043531">
    <property type="term" value="F:ADP binding"/>
    <property type="evidence" value="ECO:0007669"/>
    <property type="project" value="InterPro"/>
</dbReference>
<protein>
    <recommendedName>
        <fullName evidence="3">PNPLA domain-containing protein</fullName>
    </recommendedName>
</protein>
<dbReference type="Pfam" id="PF00931">
    <property type="entry name" value="NB-ARC"/>
    <property type="match status" value="1"/>
</dbReference>
<proteinExistence type="predicted"/>
<evidence type="ECO:0000313" key="4">
    <source>
        <dbReference type="EMBL" id="RPA76722.1"/>
    </source>
</evidence>
<sequence length="1167" mass="132026">MSPPTQITHQLEDAIRDITKGKAETTNPYLSKRQTVVTVPPLVRKRPVNSSPLDTNGLCLLSLDGGGVRGLSTLYILKLLMDELNEERRNEGLSRVKPCNVFDLIGGTSTGGIIAIMLGRLEMDVEECIEAYTTLMNGIFKKRSLRAVFALLRGKVKGRFSSTHLEEAIQKILLLRNITVRELFHVPNARKENRCKVFVCATSTEMASIQRLRSYRPRGELPSGEPTICEAALATSAATSFFDPVKIGHRVFVDGALGANNPVEEVENEAMNIWCSNSERETGNNADLQQIVKCFVSIGTGVPSPNAIKDSVMKLLSETLRKIATETERTEAKFMGRWQAKTTVDNRYFRFNVAHGLQSVGIAEYKEKGTIEAATCDYLKHPSRRSKMSHCVNNLLQRESREEAFGAKELQAIVSTGPWPERQPWIELTLPTRPVADPPPPHKAAVQHLRELEDCLFSEKYQARVAVYGLGGAGKTQIALEFVFRMQERHPDLSVFWIPLNSPEAIQQAYEEVASKLGIALDTEDKKNRVKSLVQARLNEDNMGRWLLVFDNADAVDVWKESCMGETKTSDFLDYLPASTKGDILFTTRSIKMVMEQMTGDCIKQVEVKAMMIDEATAMLEVWIGHKGLFVEEDAKLLVQRLTCLPLAIAQAGGFIEQNSVPILEYLELMDKEEESLLSRNFRLEGRYSDSKNPIATTWIISFTKLQKDRPHAAEILKCCSLLDPRNMPNRVFPQAESQVAQIDALGTLTAYSFLTERRESRTYDMHRLVHIATENWLRHTLESSEMTSWKLCMFIVFAAGFPDLDTYKGFREKERSSYLPQVKYVLRTDDANLNQDLGHDSNSDRAKLPLRIRLGDYLQHESRPEEREGVLRHVHALQTELLGSDDPETLTSMNNIGACLSDQHKFKEAETLLRQVLAKREEILGLKHCDTLSTLHCIAFSIGGQLDRKEEAVLEYRRVLELRVEVLGAEHAETLGTLNNVAFALYHCKRFEESEKVFREALEGRTKVLGPNHTDTLLSLHNHVSALQRLKGRSKEAEAGYRKLIEHLKEVNGPEHTITLSAMYGLASTLKTQKRFKESEAGYREIWEIRSRLLGPEHRDTVYAKFTVADLLWDQKDLHGAISMLEEAYDVFRRRLGDQDAFTREALEYLERWRAEAGNIARVQGS</sequence>
<dbReference type="InterPro" id="IPR053137">
    <property type="entry name" value="NLR-like"/>
</dbReference>
<dbReference type="OrthoDB" id="1658288at2759"/>
<dbReference type="PANTHER" id="PTHR46082">
    <property type="entry name" value="ATP/GTP-BINDING PROTEIN-RELATED"/>
    <property type="match status" value="1"/>
</dbReference>
<dbReference type="Gene3D" id="3.40.1090.10">
    <property type="entry name" value="Cytosolic phospholipase A2 catalytic domain"/>
    <property type="match status" value="1"/>
</dbReference>
<evidence type="ECO:0000259" key="3">
    <source>
        <dbReference type="PROSITE" id="PS51635"/>
    </source>
</evidence>
<evidence type="ECO:0000256" key="2">
    <source>
        <dbReference type="PROSITE-ProRule" id="PRU01161"/>
    </source>
</evidence>
<feature type="active site" description="Nucleophile" evidence="2">
    <location>
        <position position="109"/>
    </location>
</feature>
<keyword evidence="1 2" id="KW-0443">Lipid metabolism</keyword>
<feature type="short sequence motif" description="GXSXG" evidence="2">
    <location>
        <begin position="107"/>
        <end position="111"/>
    </location>
</feature>
<dbReference type="AlphaFoldDB" id="A0A3N4HSC7"/>
<dbReference type="InterPro" id="IPR016035">
    <property type="entry name" value="Acyl_Trfase/lysoPLipase"/>
</dbReference>
<dbReference type="InterPro" id="IPR002641">
    <property type="entry name" value="PNPLA_dom"/>
</dbReference>
<dbReference type="SUPFAM" id="SSF48452">
    <property type="entry name" value="TPR-like"/>
    <property type="match status" value="3"/>
</dbReference>
<feature type="domain" description="PNPLA" evidence="3">
    <location>
        <begin position="61"/>
        <end position="267"/>
    </location>
</feature>
<dbReference type="InterPro" id="IPR002182">
    <property type="entry name" value="NB-ARC"/>
</dbReference>
<dbReference type="Pfam" id="PF13374">
    <property type="entry name" value="TPR_10"/>
    <property type="match status" value="1"/>
</dbReference>
<dbReference type="Pfam" id="PF01734">
    <property type="entry name" value="Patatin"/>
    <property type="match status" value="1"/>
</dbReference>
<feature type="short sequence motif" description="GXGXXG" evidence="2">
    <location>
        <begin position="65"/>
        <end position="70"/>
    </location>
</feature>
<organism evidence="4 5">
    <name type="scientific">Ascobolus immersus RN42</name>
    <dbReference type="NCBI Taxonomy" id="1160509"/>
    <lineage>
        <taxon>Eukaryota</taxon>
        <taxon>Fungi</taxon>
        <taxon>Dikarya</taxon>
        <taxon>Ascomycota</taxon>
        <taxon>Pezizomycotina</taxon>
        <taxon>Pezizomycetes</taxon>
        <taxon>Pezizales</taxon>
        <taxon>Ascobolaceae</taxon>
        <taxon>Ascobolus</taxon>
    </lineage>
</organism>
<dbReference type="STRING" id="1160509.A0A3N4HSC7"/>
<dbReference type="SUPFAM" id="SSF52151">
    <property type="entry name" value="FabD/lysophospholipase-like"/>
    <property type="match status" value="1"/>
</dbReference>